<dbReference type="GO" id="GO:0072320">
    <property type="term" value="F:volume-sensitive chloride channel activity"/>
    <property type="evidence" value="ECO:0007669"/>
    <property type="project" value="TreeGrafter"/>
</dbReference>
<keyword evidence="11" id="KW-0868">Chloride</keyword>
<name>A0A7S0KA40_9STRA</name>
<feature type="signal peptide" evidence="15">
    <location>
        <begin position="1"/>
        <end position="22"/>
    </location>
</feature>
<evidence type="ECO:0000256" key="4">
    <source>
        <dbReference type="ARBA" id="ARBA00022475"/>
    </source>
</evidence>
<feature type="region of interest" description="Disordered" evidence="13">
    <location>
        <begin position="456"/>
        <end position="481"/>
    </location>
</feature>
<dbReference type="AlphaFoldDB" id="A0A7S0KA40"/>
<gene>
    <name evidence="16" type="ORF">LDAN0322_LOCUS989</name>
</gene>
<dbReference type="PANTHER" id="PTHR12424:SF8">
    <property type="entry name" value="PROTEIN TWEETY"/>
    <property type="match status" value="1"/>
</dbReference>
<evidence type="ECO:0000256" key="2">
    <source>
        <dbReference type="ARBA" id="ARBA00009849"/>
    </source>
</evidence>
<evidence type="ECO:0000256" key="13">
    <source>
        <dbReference type="SAM" id="MobiDB-lite"/>
    </source>
</evidence>
<dbReference type="InterPro" id="IPR006990">
    <property type="entry name" value="Tweety"/>
</dbReference>
<dbReference type="PANTHER" id="PTHR12424">
    <property type="entry name" value="TWEETY-RELATED"/>
    <property type="match status" value="1"/>
</dbReference>
<feature type="transmembrane region" description="Helical" evidence="14">
    <location>
        <begin position="220"/>
        <end position="247"/>
    </location>
</feature>
<evidence type="ECO:0000256" key="10">
    <source>
        <dbReference type="ARBA" id="ARBA00023180"/>
    </source>
</evidence>
<feature type="compositionally biased region" description="Basic and acidic residues" evidence="13">
    <location>
        <begin position="461"/>
        <end position="481"/>
    </location>
</feature>
<evidence type="ECO:0000256" key="5">
    <source>
        <dbReference type="ARBA" id="ARBA00022692"/>
    </source>
</evidence>
<accession>A0A7S0KA40</accession>
<reference evidence="16" key="1">
    <citation type="submission" date="2021-01" db="EMBL/GenBank/DDBJ databases">
        <authorList>
            <person name="Corre E."/>
            <person name="Pelletier E."/>
            <person name="Niang G."/>
            <person name="Scheremetjew M."/>
            <person name="Finn R."/>
            <person name="Kale V."/>
            <person name="Holt S."/>
            <person name="Cochrane G."/>
            <person name="Meng A."/>
            <person name="Brown T."/>
            <person name="Cohen L."/>
        </authorList>
    </citation>
    <scope>NUCLEOTIDE SEQUENCE</scope>
    <source>
        <strain evidence="16">B651</strain>
    </source>
</reference>
<keyword evidence="4" id="KW-1003">Cell membrane</keyword>
<evidence type="ECO:0000256" key="11">
    <source>
        <dbReference type="ARBA" id="ARBA00023214"/>
    </source>
</evidence>
<keyword evidence="7" id="KW-0406">Ion transport</keyword>
<evidence type="ECO:0000256" key="1">
    <source>
        <dbReference type="ARBA" id="ARBA00004651"/>
    </source>
</evidence>
<comment type="subcellular location">
    <subcellularLocation>
        <location evidence="1">Cell membrane</location>
        <topology evidence="1">Multi-pass membrane protein</topology>
    </subcellularLocation>
</comment>
<sequence length="564" mass="62136">MTFFFCWSITIAIFTCCKHCKACKLDPSKRNETSKTLKKFYRSVFLLFCFFGVLGCLLYLLIGLPVAVDAIEKVEDGQMDVQNMLNDAYSDIETLERIGSESESTRSRLEDNLEESCNDFDAVEDAFGIDFQQIVNSLTSGLNNLEGFVTSDLDELASDFNEVIDISEDVGSFIDDVSHGFNNSVIYLIIVAVLMTCFSFVVAFEWMFNISPFSVRCISLSVLMPIFGITVFIAVIILIATTILVVVNADFCNGDTSPGNPINSIFNILEKLDIDPSSYNYRSVEYFLKDSCQGTYPLRFLEGYENDLQGAIAYSSEFNQAIGDIGVDELSRVCGNDATGLVVLSDEVEEFSAGALTDLATILDNVNGENGYLTCDTILPLYDTYIKEGVCVDLMEAWNAAFIFFTSLAIVSMVILSSSAFYEPTRKEILTLVEEGDEEREKEHAIEKSEVVDGVDGTLNLDKDDHNKAGIDNETSSEDKSVSFKAETGVCEMSVDTLDHADVVPLPAPVVPKPPPTGDSNDAITVEAVTSEKNTNQMKTKNDSKEGKFSGLDDMLELQGFVVK</sequence>
<evidence type="ECO:0000256" key="6">
    <source>
        <dbReference type="ARBA" id="ARBA00022989"/>
    </source>
</evidence>
<evidence type="ECO:0000256" key="8">
    <source>
        <dbReference type="ARBA" id="ARBA00023136"/>
    </source>
</evidence>
<evidence type="ECO:0000256" key="3">
    <source>
        <dbReference type="ARBA" id="ARBA00022448"/>
    </source>
</evidence>
<keyword evidence="12" id="KW-0407">Ion channel</keyword>
<protein>
    <submittedName>
        <fullName evidence="16">Uncharacterized protein</fullName>
    </submittedName>
</protein>
<proteinExistence type="inferred from homology"/>
<dbReference type="GO" id="GO:0005229">
    <property type="term" value="F:intracellularly calcium-gated chloride channel activity"/>
    <property type="evidence" value="ECO:0007669"/>
    <property type="project" value="TreeGrafter"/>
</dbReference>
<evidence type="ECO:0000256" key="12">
    <source>
        <dbReference type="ARBA" id="ARBA00023303"/>
    </source>
</evidence>
<keyword evidence="8 14" id="KW-0472">Membrane</keyword>
<comment type="similarity">
    <text evidence="2">Belongs to the tweety family.</text>
</comment>
<evidence type="ECO:0000256" key="7">
    <source>
        <dbReference type="ARBA" id="ARBA00023065"/>
    </source>
</evidence>
<keyword evidence="3" id="KW-0813">Transport</keyword>
<keyword evidence="9" id="KW-0869">Chloride channel</keyword>
<keyword evidence="5 14" id="KW-0812">Transmembrane</keyword>
<dbReference type="GO" id="GO:0005886">
    <property type="term" value="C:plasma membrane"/>
    <property type="evidence" value="ECO:0007669"/>
    <property type="project" value="UniProtKB-SubCell"/>
</dbReference>
<feature type="transmembrane region" description="Helical" evidence="14">
    <location>
        <begin position="397"/>
        <end position="422"/>
    </location>
</feature>
<keyword evidence="6 14" id="KW-1133">Transmembrane helix</keyword>
<feature type="transmembrane region" description="Helical" evidence="14">
    <location>
        <begin position="185"/>
        <end position="208"/>
    </location>
</feature>
<dbReference type="EMBL" id="HBEU01001473">
    <property type="protein sequence ID" value="CAD8574844.1"/>
    <property type="molecule type" value="Transcribed_RNA"/>
</dbReference>
<feature type="chain" id="PRO_5030767009" evidence="15">
    <location>
        <begin position="23"/>
        <end position="564"/>
    </location>
</feature>
<evidence type="ECO:0000313" key="16">
    <source>
        <dbReference type="EMBL" id="CAD8574844.1"/>
    </source>
</evidence>
<keyword evidence="10" id="KW-0325">Glycoprotein</keyword>
<evidence type="ECO:0000256" key="9">
    <source>
        <dbReference type="ARBA" id="ARBA00023173"/>
    </source>
</evidence>
<organism evidence="16">
    <name type="scientific">Leptocylindrus aporus</name>
    <dbReference type="NCBI Taxonomy" id="1398097"/>
    <lineage>
        <taxon>Eukaryota</taxon>
        <taxon>Sar</taxon>
        <taxon>Stramenopiles</taxon>
        <taxon>Ochrophyta</taxon>
        <taxon>Bacillariophyta</taxon>
        <taxon>Coscinodiscophyceae</taxon>
        <taxon>Chaetocerotophycidae</taxon>
        <taxon>Leptocylindrales</taxon>
        <taxon>Leptocylindraceae</taxon>
        <taxon>Leptocylindrus</taxon>
    </lineage>
</organism>
<evidence type="ECO:0000256" key="15">
    <source>
        <dbReference type="SAM" id="SignalP"/>
    </source>
</evidence>
<keyword evidence="15" id="KW-0732">Signal</keyword>
<evidence type="ECO:0000256" key="14">
    <source>
        <dbReference type="SAM" id="Phobius"/>
    </source>
</evidence>
<feature type="transmembrane region" description="Helical" evidence="14">
    <location>
        <begin position="40"/>
        <end position="62"/>
    </location>
</feature>
<dbReference type="GO" id="GO:0034707">
    <property type="term" value="C:chloride channel complex"/>
    <property type="evidence" value="ECO:0007669"/>
    <property type="project" value="UniProtKB-KW"/>
</dbReference>